<dbReference type="AlphaFoldDB" id="A0A4R8T7V0"/>
<dbReference type="Proteomes" id="UP000295604">
    <property type="component" value="Unassembled WGS sequence"/>
</dbReference>
<dbReference type="PROSITE" id="PS51186">
    <property type="entry name" value="GNAT"/>
    <property type="match status" value="1"/>
</dbReference>
<dbReference type="Gene3D" id="3.40.630.30">
    <property type="match status" value="1"/>
</dbReference>
<reference evidence="2 3" key="1">
    <citation type="submission" date="2018-11" db="EMBL/GenBank/DDBJ databases">
        <title>Genome sequence and assembly of Colletotrichum sidae.</title>
        <authorList>
            <person name="Gan P."/>
            <person name="Shirasu K."/>
        </authorList>
    </citation>
    <scope>NUCLEOTIDE SEQUENCE [LARGE SCALE GENOMIC DNA]</scope>
    <source>
        <strain evidence="2 3">CBS 518.97</strain>
    </source>
</reference>
<proteinExistence type="predicted"/>
<dbReference type="SUPFAM" id="SSF55729">
    <property type="entry name" value="Acyl-CoA N-acyltransferases (Nat)"/>
    <property type="match status" value="1"/>
</dbReference>
<dbReference type="GO" id="GO:0016747">
    <property type="term" value="F:acyltransferase activity, transferring groups other than amino-acyl groups"/>
    <property type="evidence" value="ECO:0007669"/>
    <property type="project" value="InterPro"/>
</dbReference>
<evidence type="ECO:0000313" key="2">
    <source>
        <dbReference type="EMBL" id="TEA13439.1"/>
    </source>
</evidence>
<comment type="caution">
    <text evidence="2">The sequence shown here is derived from an EMBL/GenBank/DDBJ whole genome shotgun (WGS) entry which is preliminary data.</text>
</comment>
<gene>
    <name evidence="2" type="ORF">C8034_v004864</name>
</gene>
<feature type="domain" description="N-acetyltransferase" evidence="1">
    <location>
        <begin position="148"/>
        <end position="233"/>
    </location>
</feature>
<dbReference type="EMBL" id="QAPF01000200">
    <property type="protein sequence ID" value="TEA13439.1"/>
    <property type="molecule type" value="Genomic_DNA"/>
</dbReference>
<protein>
    <recommendedName>
        <fullName evidence="1">N-acetyltransferase domain-containing protein</fullName>
    </recommendedName>
</protein>
<dbReference type="CDD" id="cd04301">
    <property type="entry name" value="NAT_SF"/>
    <property type="match status" value="1"/>
</dbReference>
<organism evidence="2 3">
    <name type="scientific">Colletotrichum sidae</name>
    <dbReference type="NCBI Taxonomy" id="1347389"/>
    <lineage>
        <taxon>Eukaryota</taxon>
        <taxon>Fungi</taxon>
        <taxon>Dikarya</taxon>
        <taxon>Ascomycota</taxon>
        <taxon>Pezizomycotina</taxon>
        <taxon>Sordariomycetes</taxon>
        <taxon>Hypocreomycetidae</taxon>
        <taxon>Glomerellales</taxon>
        <taxon>Glomerellaceae</taxon>
        <taxon>Colletotrichum</taxon>
        <taxon>Colletotrichum orbiculare species complex</taxon>
    </lineage>
</organism>
<sequence length="240" mass="27646">MKHKALAMHTVELVPIDSLEQLQPLVDIGCQAWLHDPIFTWLSPHRTESPRTYRNLWELILKSDLSQPGTVIIAAYRDLHGPSQECLGFAVWRRHGSSPAAQQWRSDSFRMGMLRLEILLLHILQILSGRLPLKKAVNLQTAKREVERLYPAERWRLCWLGVSPESQRCGIGSMLLQWGLARSEEESVPVVLEASKSGRQLYLDQGFEQVGWQRFDGGRIKQPVMIRHARPPRKSHHMEL</sequence>
<dbReference type="PANTHER" id="PTHR42791">
    <property type="entry name" value="GNAT FAMILY ACETYLTRANSFERASE"/>
    <property type="match status" value="1"/>
</dbReference>
<evidence type="ECO:0000259" key="1">
    <source>
        <dbReference type="PROSITE" id="PS51186"/>
    </source>
</evidence>
<accession>A0A4R8T7V0</accession>
<dbReference type="InterPro" id="IPR052523">
    <property type="entry name" value="Trichothecene_AcTrans"/>
</dbReference>
<dbReference type="InterPro" id="IPR000182">
    <property type="entry name" value="GNAT_dom"/>
</dbReference>
<dbReference type="Pfam" id="PF13673">
    <property type="entry name" value="Acetyltransf_10"/>
    <property type="match status" value="1"/>
</dbReference>
<dbReference type="PANTHER" id="PTHR42791:SF16">
    <property type="entry name" value="N-ACETYLTRANSFERASE DOMAIN-CONTAINING PROTEIN"/>
    <property type="match status" value="1"/>
</dbReference>
<name>A0A4R8T7V0_9PEZI</name>
<evidence type="ECO:0000313" key="3">
    <source>
        <dbReference type="Proteomes" id="UP000295604"/>
    </source>
</evidence>
<dbReference type="InterPro" id="IPR016181">
    <property type="entry name" value="Acyl_CoA_acyltransferase"/>
</dbReference>
<keyword evidence="3" id="KW-1185">Reference proteome</keyword>